<dbReference type="PANTHER" id="PTHR43362:SF1">
    <property type="entry name" value="MANNITOL DEHYDROGENASE 2-RELATED"/>
    <property type="match status" value="1"/>
</dbReference>
<gene>
    <name evidence="3" type="ORF">MiSe_49290</name>
</gene>
<dbReference type="AlphaFoldDB" id="A0AAV3XHA9"/>
<evidence type="ECO:0000256" key="1">
    <source>
        <dbReference type="ARBA" id="ARBA00023002"/>
    </source>
</evidence>
<dbReference type="InterPro" id="IPR036291">
    <property type="entry name" value="NAD(P)-bd_dom_sf"/>
</dbReference>
<accession>A0AAV3XHA9</accession>
<keyword evidence="1" id="KW-0560">Oxidoreductase</keyword>
<feature type="domain" description="Mannitol dehydrogenase N-terminal" evidence="2">
    <location>
        <begin position="38"/>
        <end position="248"/>
    </location>
</feature>
<evidence type="ECO:0000259" key="2">
    <source>
        <dbReference type="Pfam" id="PF01232"/>
    </source>
</evidence>
<proteinExistence type="predicted"/>
<dbReference type="InterPro" id="IPR000669">
    <property type="entry name" value="Mannitol_DH"/>
</dbReference>
<comment type="caution">
    <text evidence="3">The sequence shown here is derived from an EMBL/GenBank/DDBJ whole genome shotgun (WGS) entry which is preliminary data.</text>
</comment>
<dbReference type="RefSeq" id="WP_226585916.1">
    <property type="nucleotide sequence ID" value="NZ_BLAY01000082.1"/>
</dbReference>
<sequence>MNSNISTGSTIKLNQASLPRLPGNVRVPKYDRSQIANGIVHIGVGGFHPSHQALYLDEYLHQHPGSEWGICGVGLLDFDFDRRMGDALLSQDCLYTLVERSPSCDRARIIGSITRYLFAPNNRQAVIEAMANPECRIVTITTTESGYYYIEGSGEFDGNHPTIQHDLQHPDEPIGTYGYLTAALEKRRKNGLAPLTILSGDNLQGNGNMVRKMLTTFAQMREPNLASWIAQNLAFPNCMVPRITPLADNPSREQNGSGTIWD</sequence>
<dbReference type="Gene3D" id="3.40.50.720">
    <property type="entry name" value="NAD(P)-binding Rossmann-like Domain"/>
    <property type="match status" value="1"/>
</dbReference>
<dbReference type="EMBL" id="BLAY01000082">
    <property type="protein sequence ID" value="GET40121.1"/>
    <property type="molecule type" value="Genomic_DNA"/>
</dbReference>
<dbReference type="Proteomes" id="UP001050975">
    <property type="component" value="Unassembled WGS sequence"/>
</dbReference>
<name>A0AAV3XHA9_9CYAN</name>
<protein>
    <submittedName>
        <fullName evidence="3">Mannitol 2-dehydrogenase</fullName>
    </submittedName>
</protein>
<dbReference type="PANTHER" id="PTHR43362">
    <property type="entry name" value="MANNITOL DEHYDROGENASE DSF1-RELATED"/>
    <property type="match status" value="1"/>
</dbReference>
<organism evidence="3 4">
    <name type="scientific">Microseira wollei NIES-4236</name>
    <dbReference type="NCBI Taxonomy" id="2530354"/>
    <lineage>
        <taxon>Bacteria</taxon>
        <taxon>Bacillati</taxon>
        <taxon>Cyanobacteriota</taxon>
        <taxon>Cyanophyceae</taxon>
        <taxon>Oscillatoriophycideae</taxon>
        <taxon>Aerosakkonematales</taxon>
        <taxon>Aerosakkonemataceae</taxon>
        <taxon>Microseira</taxon>
    </lineage>
</organism>
<dbReference type="SUPFAM" id="SSF51735">
    <property type="entry name" value="NAD(P)-binding Rossmann-fold domains"/>
    <property type="match status" value="1"/>
</dbReference>
<dbReference type="Pfam" id="PF01232">
    <property type="entry name" value="Mannitol_dh"/>
    <property type="match status" value="1"/>
</dbReference>
<dbReference type="InterPro" id="IPR050988">
    <property type="entry name" value="Mannitol_DH/Oxidoreductase"/>
</dbReference>
<evidence type="ECO:0000313" key="3">
    <source>
        <dbReference type="EMBL" id="GET40121.1"/>
    </source>
</evidence>
<dbReference type="InterPro" id="IPR013131">
    <property type="entry name" value="Mannitol_DH_N"/>
</dbReference>
<reference evidence="3" key="1">
    <citation type="submission" date="2019-10" db="EMBL/GenBank/DDBJ databases">
        <title>Draft genome sequece of Microseira wollei NIES-4236.</title>
        <authorList>
            <person name="Yamaguchi H."/>
            <person name="Suzuki S."/>
            <person name="Kawachi M."/>
        </authorList>
    </citation>
    <scope>NUCLEOTIDE SEQUENCE</scope>
    <source>
        <strain evidence="3">NIES-4236</strain>
    </source>
</reference>
<dbReference type="GO" id="GO:0046029">
    <property type="term" value="F:mannitol dehydrogenase activity"/>
    <property type="evidence" value="ECO:0007669"/>
    <property type="project" value="TreeGrafter"/>
</dbReference>
<keyword evidence="4" id="KW-1185">Reference proteome</keyword>
<evidence type="ECO:0000313" key="4">
    <source>
        <dbReference type="Proteomes" id="UP001050975"/>
    </source>
</evidence>
<dbReference type="PRINTS" id="PR00084">
    <property type="entry name" value="MTLDHDRGNASE"/>
</dbReference>